<organism evidence="1 2">
    <name type="scientific">Pleurodeles waltl</name>
    <name type="common">Iberian ribbed newt</name>
    <dbReference type="NCBI Taxonomy" id="8319"/>
    <lineage>
        <taxon>Eukaryota</taxon>
        <taxon>Metazoa</taxon>
        <taxon>Chordata</taxon>
        <taxon>Craniata</taxon>
        <taxon>Vertebrata</taxon>
        <taxon>Euteleostomi</taxon>
        <taxon>Amphibia</taxon>
        <taxon>Batrachia</taxon>
        <taxon>Caudata</taxon>
        <taxon>Salamandroidea</taxon>
        <taxon>Salamandridae</taxon>
        <taxon>Pleurodelinae</taxon>
        <taxon>Pleurodeles</taxon>
    </lineage>
</organism>
<dbReference type="EMBL" id="JANPWB010000002">
    <property type="protein sequence ID" value="KAJ1205254.1"/>
    <property type="molecule type" value="Genomic_DNA"/>
</dbReference>
<sequence>MLNQDHRPLLRCSTHRGLRRPALVLLVQKQEDYRRKNMEFRLHGVVVPRGVCRGERFPFKIPVSAVFLSAVNPPRKRWRIGLS</sequence>
<keyword evidence="2" id="KW-1185">Reference proteome</keyword>
<protein>
    <submittedName>
        <fullName evidence="1">Uncharacterized protein</fullName>
    </submittedName>
</protein>
<dbReference type="Proteomes" id="UP001066276">
    <property type="component" value="Chromosome 1_2"/>
</dbReference>
<evidence type="ECO:0000313" key="1">
    <source>
        <dbReference type="EMBL" id="KAJ1205254.1"/>
    </source>
</evidence>
<dbReference type="AlphaFoldDB" id="A0AAV7VZ89"/>
<gene>
    <name evidence="1" type="ORF">NDU88_000689</name>
</gene>
<proteinExistence type="predicted"/>
<comment type="caution">
    <text evidence="1">The sequence shown here is derived from an EMBL/GenBank/DDBJ whole genome shotgun (WGS) entry which is preliminary data.</text>
</comment>
<name>A0AAV7VZ89_PLEWA</name>
<evidence type="ECO:0000313" key="2">
    <source>
        <dbReference type="Proteomes" id="UP001066276"/>
    </source>
</evidence>
<accession>A0AAV7VZ89</accession>
<reference evidence="1" key="1">
    <citation type="journal article" date="2022" name="bioRxiv">
        <title>Sequencing and chromosome-scale assembly of the giantPleurodeles waltlgenome.</title>
        <authorList>
            <person name="Brown T."/>
            <person name="Elewa A."/>
            <person name="Iarovenko S."/>
            <person name="Subramanian E."/>
            <person name="Araus A.J."/>
            <person name="Petzold A."/>
            <person name="Susuki M."/>
            <person name="Suzuki K.-i.T."/>
            <person name="Hayashi T."/>
            <person name="Toyoda A."/>
            <person name="Oliveira C."/>
            <person name="Osipova E."/>
            <person name="Leigh N.D."/>
            <person name="Simon A."/>
            <person name="Yun M.H."/>
        </authorList>
    </citation>
    <scope>NUCLEOTIDE SEQUENCE</scope>
    <source>
        <strain evidence="1">20211129_DDA</strain>
        <tissue evidence="1">Liver</tissue>
    </source>
</reference>